<comment type="caution">
    <text evidence="4">The sequence shown here is derived from an EMBL/GenBank/DDBJ whole genome shotgun (WGS) entry which is preliminary data.</text>
</comment>
<proteinExistence type="inferred from homology"/>
<evidence type="ECO:0000313" key="4">
    <source>
        <dbReference type="EMBL" id="KAH7040655.1"/>
    </source>
</evidence>
<dbReference type="GeneID" id="70181883"/>
<organism evidence="4 5">
    <name type="scientific">Microdochium trichocladiopsis</name>
    <dbReference type="NCBI Taxonomy" id="1682393"/>
    <lineage>
        <taxon>Eukaryota</taxon>
        <taxon>Fungi</taxon>
        <taxon>Dikarya</taxon>
        <taxon>Ascomycota</taxon>
        <taxon>Pezizomycotina</taxon>
        <taxon>Sordariomycetes</taxon>
        <taxon>Xylariomycetidae</taxon>
        <taxon>Xylariales</taxon>
        <taxon>Microdochiaceae</taxon>
        <taxon>Microdochium</taxon>
    </lineage>
</organism>
<evidence type="ECO:0008006" key="6">
    <source>
        <dbReference type="Google" id="ProtNLM"/>
    </source>
</evidence>
<protein>
    <recommendedName>
        <fullName evidence="6">DUF866-domain-containing protein</fullName>
    </recommendedName>
</protein>
<gene>
    <name evidence="4" type="ORF">B0I36DRAFT_311181</name>
</gene>
<keyword evidence="3" id="KW-0862">Zinc</keyword>
<reference evidence="4" key="1">
    <citation type="journal article" date="2021" name="Nat. Commun.">
        <title>Genetic determinants of endophytism in the Arabidopsis root mycobiome.</title>
        <authorList>
            <person name="Mesny F."/>
            <person name="Miyauchi S."/>
            <person name="Thiergart T."/>
            <person name="Pickel B."/>
            <person name="Atanasova L."/>
            <person name="Karlsson M."/>
            <person name="Huettel B."/>
            <person name="Barry K.W."/>
            <person name="Haridas S."/>
            <person name="Chen C."/>
            <person name="Bauer D."/>
            <person name="Andreopoulos W."/>
            <person name="Pangilinan J."/>
            <person name="LaButti K."/>
            <person name="Riley R."/>
            <person name="Lipzen A."/>
            <person name="Clum A."/>
            <person name="Drula E."/>
            <person name="Henrissat B."/>
            <person name="Kohler A."/>
            <person name="Grigoriev I.V."/>
            <person name="Martin F.M."/>
            <person name="Hacquard S."/>
        </authorList>
    </citation>
    <scope>NUCLEOTIDE SEQUENCE</scope>
    <source>
        <strain evidence="4">MPI-CAGE-CH-0230</strain>
    </source>
</reference>
<dbReference type="AlphaFoldDB" id="A0A9P8YI13"/>
<evidence type="ECO:0000256" key="1">
    <source>
        <dbReference type="ARBA" id="ARBA00007818"/>
    </source>
</evidence>
<dbReference type="Proteomes" id="UP000756346">
    <property type="component" value="Unassembled WGS sequence"/>
</dbReference>
<evidence type="ECO:0000256" key="3">
    <source>
        <dbReference type="ARBA" id="ARBA00022833"/>
    </source>
</evidence>
<dbReference type="OrthoDB" id="10248838at2759"/>
<dbReference type="PANTHER" id="PTHR12857:SF0">
    <property type="entry name" value="CXXC MOTIF CONTAINING ZINC BINDING PROTEIN"/>
    <property type="match status" value="1"/>
</dbReference>
<dbReference type="Pfam" id="PF05907">
    <property type="entry name" value="CXXC_Zn-b_euk"/>
    <property type="match status" value="1"/>
</dbReference>
<keyword evidence="5" id="KW-1185">Reference proteome</keyword>
<comment type="similarity">
    <text evidence="1">Belongs to the UPF0587 family.</text>
</comment>
<dbReference type="GO" id="GO:0008270">
    <property type="term" value="F:zinc ion binding"/>
    <property type="evidence" value="ECO:0007669"/>
    <property type="project" value="TreeGrafter"/>
</dbReference>
<dbReference type="SUPFAM" id="SSF141678">
    <property type="entry name" value="MAL13P1.257-like"/>
    <property type="match status" value="1"/>
</dbReference>
<sequence length="161" mass="18382">MFSLALTAELNGVTNLRPRDTEDSPFWYTFTVQCTSCRETHPKPVAVNRFENNEMSGSRGEANFVWKCKNCKRESTASIKLGPKPYEHAEPPTRQSIIEFDCRGLEFTAFAPEGEWLADAIDSGTKFEGIDCLGEGEWFDYDEKANEEVSIKDLKWEIRRA</sequence>
<evidence type="ECO:0000256" key="2">
    <source>
        <dbReference type="ARBA" id="ARBA00022723"/>
    </source>
</evidence>
<dbReference type="EMBL" id="JAGTJQ010000001">
    <property type="protein sequence ID" value="KAH7040655.1"/>
    <property type="molecule type" value="Genomic_DNA"/>
</dbReference>
<dbReference type="InterPro" id="IPR008584">
    <property type="entry name" value="CXXC_Zn-binding_euk"/>
</dbReference>
<evidence type="ECO:0000313" key="5">
    <source>
        <dbReference type="Proteomes" id="UP000756346"/>
    </source>
</evidence>
<accession>A0A9P8YI13</accession>
<name>A0A9P8YI13_9PEZI</name>
<dbReference type="RefSeq" id="XP_046018710.1">
    <property type="nucleotide sequence ID" value="XM_046152337.1"/>
</dbReference>
<dbReference type="PANTHER" id="PTHR12857">
    <property type="entry name" value="CXXC MOTIF CONTAINING ZINC BINDING PROTEIN"/>
    <property type="match status" value="1"/>
</dbReference>
<keyword evidence="2" id="KW-0479">Metal-binding</keyword>